<keyword evidence="4" id="KW-1185">Reference proteome</keyword>
<evidence type="ECO:0000313" key="2">
    <source>
        <dbReference type="EMBL" id="KAK8877858.1"/>
    </source>
</evidence>
<name>A0ABR2JKC5_9EUKA</name>
<organism evidence="3 4">
    <name type="scientific">Tritrichomonas musculus</name>
    <dbReference type="NCBI Taxonomy" id="1915356"/>
    <lineage>
        <taxon>Eukaryota</taxon>
        <taxon>Metamonada</taxon>
        <taxon>Parabasalia</taxon>
        <taxon>Tritrichomonadida</taxon>
        <taxon>Tritrichomonadidae</taxon>
        <taxon>Tritrichomonas</taxon>
    </lineage>
</organism>
<dbReference type="Proteomes" id="UP001470230">
    <property type="component" value="Unassembled WGS sequence"/>
</dbReference>
<evidence type="ECO:0000313" key="4">
    <source>
        <dbReference type="Proteomes" id="UP001470230"/>
    </source>
</evidence>
<dbReference type="EMBL" id="JAPFFF010000011">
    <property type="protein sequence ID" value="KAK8877886.1"/>
    <property type="molecule type" value="Genomic_DNA"/>
</dbReference>
<evidence type="ECO:0000313" key="3">
    <source>
        <dbReference type="EMBL" id="KAK8877886.1"/>
    </source>
</evidence>
<proteinExistence type="predicted"/>
<dbReference type="EMBL" id="JAPFFF010000074">
    <property type="protein sequence ID" value="KAK8835815.1"/>
    <property type="molecule type" value="Genomic_DNA"/>
</dbReference>
<comment type="caution">
    <text evidence="3">The sequence shown here is derived from an EMBL/GenBank/DDBJ whole genome shotgun (WGS) entry which is preliminary data.</text>
</comment>
<accession>A0ABR2JKC5</accession>
<sequence>MGFFKKLIKQSIGLGANHLLNLGNSVSSGMFGKGVNYVVNGMDRNAGLIGKLIKDAGQNYFSYNTRKNISNFADKAIKYIPKGKVRTALEKIKSAAQQQYNNPSQSSDPISTMHPKISSVTNPTFLTRISNDNQWKDEYNNIKSNFNKQLDSTLPTSLLKSGKY</sequence>
<evidence type="ECO:0000313" key="1">
    <source>
        <dbReference type="EMBL" id="KAK8835815.1"/>
    </source>
</evidence>
<gene>
    <name evidence="2" type="ORF">M9Y10_004621</name>
    <name evidence="3" type="ORF">M9Y10_004649</name>
    <name evidence="1" type="ORF">M9Y10_040504</name>
</gene>
<reference evidence="3 4" key="1">
    <citation type="submission" date="2024-04" db="EMBL/GenBank/DDBJ databases">
        <title>Tritrichomonas musculus Genome.</title>
        <authorList>
            <person name="Alves-Ferreira E."/>
            <person name="Grigg M."/>
            <person name="Lorenzi H."/>
            <person name="Galac M."/>
        </authorList>
    </citation>
    <scope>NUCLEOTIDE SEQUENCE [LARGE SCALE GENOMIC DNA]</scope>
    <source>
        <strain evidence="3 4">EAF2021</strain>
    </source>
</reference>
<protein>
    <submittedName>
        <fullName evidence="3">Uncharacterized protein</fullName>
    </submittedName>
</protein>
<dbReference type="EMBL" id="JAPFFF010000011">
    <property type="protein sequence ID" value="KAK8877858.1"/>
    <property type="molecule type" value="Genomic_DNA"/>
</dbReference>